<comment type="subcellular location">
    <subcellularLocation>
        <location evidence="2">Cell membrane</location>
        <topology evidence="2">Multi-pass membrane protein</topology>
    </subcellularLocation>
</comment>
<organism evidence="11 12">
    <name type="scientific">Ideonella azotifigens</name>
    <dbReference type="NCBI Taxonomy" id="513160"/>
    <lineage>
        <taxon>Bacteria</taxon>
        <taxon>Pseudomonadati</taxon>
        <taxon>Pseudomonadota</taxon>
        <taxon>Betaproteobacteria</taxon>
        <taxon>Burkholderiales</taxon>
        <taxon>Sphaerotilaceae</taxon>
        <taxon>Ideonella</taxon>
    </lineage>
</organism>
<dbReference type="NCBIfam" id="TIGR01528">
    <property type="entry name" value="NMN_trans_PnuC"/>
    <property type="match status" value="1"/>
</dbReference>
<evidence type="ECO:0000256" key="10">
    <source>
        <dbReference type="SAM" id="Phobius"/>
    </source>
</evidence>
<feature type="transmembrane region" description="Helical" evidence="10">
    <location>
        <begin position="193"/>
        <end position="210"/>
    </location>
</feature>
<sequence length="219" mass="24377">MPNWMFAALQAAVALWATLLAPAFTLWGSPFTWLELLACVLAIWMVACNMRVNPLGWPLAIASSLLYAGLFAEYKLYGEASLQIFFVLVAGWGWWQWLSGRGEDGGALRVHRLTGRQRALALLATLLGWPLLGLLLRRFTDSDVPFWDALPTIASITGQTLLGRKLIENWPVWIAVNLVSMGLFAVKSLWLTVLLYAVFTVMAAAGWQAWRRLEGRVSA</sequence>
<accession>A0ABN1KIK8</accession>
<evidence type="ECO:0000256" key="2">
    <source>
        <dbReference type="ARBA" id="ARBA00004651"/>
    </source>
</evidence>
<keyword evidence="12" id="KW-1185">Reference proteome</keyword>
<comment type="similarity">
    <text evidence="3">Belongs to the nicotinamide ribonucleoside (NR) uptake permease (TC 4.B.1) family.</text>
</comment>
<keyword evidence="9 10" id="KW-0472">Membrane</keyword>
<feature type="transmembrane region" description="Helical" evidence="10">
    <location>
        <begin position="119"/>
        <end position="136"/>
    </location>
</feature>
<feature type="transmembrane region" description="Helical" evidence="10">
    <location>
        <begin position="30"/>
        <end position="48"/>
    </location>
</feature>
<dbReference type="Pfam" id="PF04973">
    <property type="entry name" value="NMN_transporter"/>
    <property type="match status" value="1"/>
</dbReference>
<evidence type="ECO:0000256" key="7">
    <source>
        <dbReference type="ARBA" id="ARBA00022692"/>
    </source>
</evidence>
<evidence type="ECO:0000256" key="9">
    <source>
        <dbReference type="ARBA" id="ARBA00023136"/>
    </source>
</evidence>
<dbReference type="PANTHER" id="PTHR36122:SF2">
    <property type="entry name" value="NICOTINAMIDE RIBOSIDE TRANSPORTER PNUC"/>
    <property type="match status" value="1"/>
</dbReference>
<comment type="caution">
    <text evidence="11">The sequence shown here is derived from an EMBL/GenBank/DDBJ whole genome shotgun (WGS) entry which is preliminary data.</text>
</comment>
<gene>
    <name evidence="11" type="primary">pnuC_1</name>
    <name evidence="11" type="ORF">GCM10009107_56310</name>
</gene>
<evidence type="ECO:0000256" key="1">
    <source>
        <dbReference type="ARBA" id="ARBA00002672"/>
    </source>
</evidence>
<proteinExistence type="inferred from homology"/>
<evidence type="ECO:0000256" key="4">
    <source>
        <dbReference type="ARBA" id="ARBA00017522"/>
    </source>
</evidence>
<keyword evidence="5" id="KW-0813">Transport</keyword>
<keyword evidence="6" id="KW-1003">Cell membrane</keyword>
<keyword evidence="7 10" id="KW-0812">Transmembrane</keyword>
<evidence type="ECO:0000256" key="8">
    <source>
        <dbReference type="ARBA" id="ARBA00022989"/>
    </source>
</evidence>
<comment type="function">
    <text evidence="1">Required for nicotinamide riboside transport across the inner membrane.</text>
</comment>
<protein>
    <recommendedName>
        <fullName evidence="4">Nicotinamide riboside transporter PnuC</fullName>
    </recommendedName>
</protein>
<evidence type="ECO:0000256" key="5">
    <source>
        <dbReference type="ARBA" id="ARBA00022448"/>
    </source>
</evidence>
<feature type="transmembrane region" description="Helical" evidence="10">
    <location>
        <begin position="80"/>
        <end position="98"/>
    </location>
</feature>
<evidence type="ECO:0000256" key="6">
    <source>
        <dbReference type="ARBA" id="ARBA00022475"/>
    </source>
</evidence>
<dbReference type="RefSeq" id="WP_231012942.1">
    <property type="nucleotide sequence ID" value="NZ_JAJNKD010000020.1"/>
</dbReference>
<evidence type="ECO:0000313" key="11">
    <source>
        <dbReference type="EMBL" id="GAA0767379.1"/>
    </source>
</evidence>
<dbReference type="EMBL" id="BAAAEW010000045">
    <property type="protein sequence ID" value="GAA0767379.1"/>
    <property type="molecule type" value="Genomic_DNA"/>
</dbReference>
<dbReference type="PANTHER" id="PTHR36122">
    <property type="entry name" value="NICOTINAMIDE RIBOSIDE TRANSPORTER PNUC"/>
    <property type="match status" value="1"/>
</dbReference>
<evidence type="ECO:0000313" key="12">
    <source>
        <dbReference type="Proteomes" id="UP001500279"/>
    </source>
</evidence>
<name>A0ABN1KIK8_9BURK</name>
<reference evidence="11 12" key="1">
    <citation type="journal article" date="2019" name="Int. J. Syst. Evol. Microbiol.">
        <title>The Global Catalogue of Microorganisms (GCM) 10K type strain sequencing project: providing services to taxonomists for standard genome sequencing and annotation.</title>
        <authorList>
            <consortium name="The Broad Institute Genomics Platform"/>
            <consortium name="The Broad Institute Genome Sequencing Center for Infectious Disease"/>
            <person name="Wu L."/>
            <person name="Ma J."/>
        </authorList>
    </citation>
    <scope>NUCLEOTIDE SEQUENCE [LARGE SCALE GENOMIC DNA]</scope>
    <source>
        <strain evidence="11 12">JCM 15503</strain>
    </source>
</reference>
<dbReference type="Proteomes" id="UP001500279">
    <property type="component" value="Unassembled WGS sequence"/>
</dbReference>
<keyword evidence="8 10" id="KW-1133">Transmembrane helix</keyword>
<dbReference type="InterPro" id="IPR006419">
    <property type="entry name" value="NMN_transpt_PnuC"/>
</dbReference>
<feature type="transmembrane region" description="Helical" evidence="10">
    <location>
        <begin position="55"/>
        <end position="74"/>
    </location>
</feature>
<evidence type="ECO:0000256" key="3">
    <source>
        <dbReference type="ARBA" id="ARBA00006669"/>
    </source>
</evidence>